<accession>A0ABQ4Z3Z4</accession>
<organism evidence="2 3">
    <name type="scientific">Tanacetum coccineum</name>
    <dbReference type="NCBI Taxonomy" id="301880"/>
    <lineage>
        <taxon>Eukaryota</taxon>
        <taxon>Viridiplantae</taxon>
        <taxon>Streptophyta</taxon>
        <taxon>Embryophyta</taxon>
        <taxon>Tracheophyta</taxon>
        <taxon>Spermatophyta</taxon>
        <taxon>Magnoliopsida</taxon>
        <taxon>eudicotyledons</taxon>
        <taxon>Gunneridae</taxon>
        <taxon>Pentapetalae</taxon>
        <taxon>asterids</taxon>
        <taxon>campanulids</taxon>
        <taxon>Asterales</taxon>
        <taxon>Asteraceae</taxon>
        <taxon>Asteroideae</taxon>
        <taxon>Anthemideae</taxon>
        <taxon>Anthemidinae</taxon>
        <taxon>Tanacetum</taxon>
    </lineage>
</organism>
<dbReference type="EMBL" id="BQNB010011008">
    <property type="protein sequence ID" value="GJS84864.1"/>
    <property type="molecule type" value="Genomic_DNA"/>
</dbReference>
<evidence type="ECO:0000313" key="2">
    <source>
        <dbReference type="EMBL" id="GJS84864.1"/>
    </source>
</evidence>
<keyword evidence="3" id="KW-1185">Reference proteome</keyword>
<dbReference type="Proteomes" id="UP001151760">
    <property type="component" value="Unassembled WGS sequence"/>
</dbReference>
<evidence type="ECO:0000256" key="1">
    <source>
        <dbReference type="SAM" id="MobiDB-lite"/>
    </source>
</evidence>
<gene>
    <name evidence="2" type="ORF">Tco_0751405</name>
</gene>
<comment type="caution">
    <text evidence="2">The sequence shown here is derived from an EMBL/GenBank/DDBJ whole genome shotgun (WGS) entry which is preliminary data.</text>
</comment>
<feature type="region of interest" description="Disordered" evidence="1">
    <location>
        <begin position="1"/>
        <end position="28"/>
    </location>
</feature>
<evidence type="ECO:0000313" key="3">
    <source>
        <dbReference type="Proteomes" id="UP001151760"/>
    </source>
</evidence>
<protein>
    <submittedName>
        <fullName evidence="2">Uncharacterized protein</fullName>
    </submittedName>
</protein>
<name>A0ABQ4Z3Z4_9ASTR</name>
<sequence>MTTNSIRNADHAGCQDTRQKSSAVPQALPENDLISSRISTLVTWYEEYVSRNPYTSSGRRSGVKDGPPTSYATRYPIANIMANVNILVNDAPVEQASAVAPSTRTDDQILSLSKTFTASSTIPAIYIQQFWDTMCFDSSTGLYSCQSDEKWFNLHKDEAGGVQLNAEQSYWKDDTDDEVLMIRNWKHIICIRHKWQTDQETLGAAKHKIGISTLTNFVEKFSGNGEVRK</sequence>
<reference evidence="2" key="2">
    <citation type="submission" date="2022-01" db="EMBL/GenBank/DDBJ databases">
        <authorList>
            <person name="Yamashiro T."/>
            <person name="Shiraishi A."/>
            <person name="Satake H."/>
            <person name="Nakayama K."/>
        </authorList>
    </citation>
    <scope>NUCLEOTIDE SEQUENCE</scope>
</reference>
<reference evidence="2" key="1">
    <citation type="journal article" date="2022" name="Int. J. Mol. Sci.">
        <title>Draft Genome of Tanacetum Coccineum: Genomic Comparison of Closely Related Tanacetum-Family Plants.</title>
        <authorList>
            <person name="Yamashiro T."/>
            <person name="Shiraishi A."/>
            <person name="Nakayama K."/>
            <person name="Satake H."/>
        </authorList>
    </citation>
    <scope>NUCLEOTIDE SEQUENCE</scope>
</reference>
<proteinExistence type="predicted"/>